<gene>
    <name evidence="7" type="ORF">Fcan01_00653</name>
</gene>
<dbReference type="GO" id="GO:0005975">
    <property type="term" value="P:carbohydrate metabolic process"/>
    <property type="evidence" value="ECO:0007669"/>
    <property type="project" value="InterPro"/>
</dbReference>
<dbReference type="GO" id="GO:0008107">
    <property type="term" value="F:galactoside 2-alpha-L-fucosyltransferase activity"/>
    <property type="evidence" value="ECO:0007669"/>
    <property type="project" value="InterPro"/>
</dbReference>
<keyword evidence="8" id="KW-1185">Reference proteome</keyword>
<dbReference type="EC" id="2.4.1.-" evidence="4"/>
<dbReference type="InterPro" id="IPR013087">
    <property type="entry name" value="Znf_C2H2_type"/>
</dbReference>
<dbReference type="PROSITE" id="PS50157">
    <property type="entry name" value="ZINC_FINGER_C2H2_2"/>
    <property type="match status" value="2"/>
</dbReference>
<accession>A0A226EZ00</accession>
<dbReference type="InterPro" id="IPR002516">
    <property type="entry name" value="Glyco_trans_11"/>
</dbReference>
<dbReference type="SMART" id="SM00355">
    <property type="entry name" value="ZnF_C2H2"/>
    <property type="match status" value="6"/>
</dbReference>
<comment type="pathway">
    <text evidence="4">Protein modification; protein glycosylation.</text>
</comment>
<dbReference type="Proteomes" id="UP000198287">
    <property type="component" value="Unassembled WGS sequence"/>
</dbReference>
<evidence type="ECO:0000256" key="5">
    <source>
        <dbReference type="SAM" id="MobiDB-lite"/>
    </source>
</evidence>
<keyword evidence="2 4" id="KW-0808">Transferase</keyword>
<organism evidence="7 8">
    <name type="scientific">Folsomia candida</name>
    <name type="common">Springtail</name>
    <dbReference type="NCBI Taxonomy" id="158441"/>
    <lineage>
        <taxon>Eukaryota</taxon>
        <taxon>Metazoa</taxon>
        <taxon>Ecdysozoa</taxon>
        <taxon>Arthropoda</taxon>
        <taxon>Hexapoda</taxon>
        <taxon>Collembola</taxon>
        <taxon>Entomobryomorpha</taxon>
        <taxon>Isotomoidea</taxon>
        <taxon>Isotomidae</taxon>
        <taxon>Proisotominae</taxon>
        <taxon>Folsomia</taxon>
    </lineage>
</organism>
<keyword evidence="4" id="KW-0812">Transmembrane</keyword>
<dbReference type="UniPathway" id="UPA00378"/>
<dbReference type="PANTHER" id="PTHR11927">
    <property type="entry name" value="GALACTOSIDE 2-L-FUCOSYLTRANSFERASE"/>
    <property type="match status" value="1"/>
</dbReference>
<comment type="caution">
    <text evidence="7">The sequence shown here is derived from an EMBL/GenBank/DDBJ whole genome shotgun (WGS) entry which is preliminary data.</text>
</comment>
<keyword evidence="3" id="KW-0479">Metal-binding</keyword>
<feature type="region of interest" description="Disordered" evidence="5">
    <location>
        <begin position="354"/>
        <end position="401"/>
    </location>
</feature>
<feature type="compositionally biased region" description="Basic and acidic residues" evidence="5">
    <location>
        <begin position="448"/>
        <end position="457"/>
    </location>
</feature>
<dbReference type="AlphaFoldDB" id="A0A226EZ00"/>
<feature type="region of interest" description="Disordered" evidence="5">
    <location>
        <begin position="448"/>
        <end position="505"/>
    </location>
</feature>
<dbReference type="Gene3D" id="3.30.160.60">
    <property type="entry name" value="Classic Zinc Finger"/>
    <property type="match status" value="2"/>
</dbReference>
<keyword evidence="4" id="KW-0735">Signal-anchor</keyword>
<keyword evidence="1 4" id="KW-0328">Glycosyltransferase</keyword>
<dbReference type="PANTHER" id="PTHR11927:SF9">
    <property type="entry name" value="L-FUCOSYLTRANSFERASE"/>
    <property type="match status" value="1"/>
</dbReference>
<feature type="compositionally biased region" description="Low complexity" evidence="5">
    <location>
        <begin position="376"/>
        <end position="387"/>
    </location>
</feature>
<keyword evidence="4" id="KW-0325">Glycoprotein</keyword>
<dbReference type="GO" id="GO:0008270">
    <property type="term" value="F:zinc ion binding"/>
    <property type="evidence" value="ECO:0007669"/>
    <property type="project" value="UniProtKB-KW"/>
</dbReference>
<reference evidence="7 8" key="1">
    <citation type="submission" date="2015-12" db="EMBL/GenBank/DDBJ databases">
        <title>The genome of Folsomia candida.</title>
        <authorList>
            <person name="Faddeeva A."/>
            <person name="Derks M.F."/>
            <person name="Anvar Y."/>
            <person name="Smit S."/>
            <person name="Van Straalen N."/>
            <person name="Roelofs D."/>
        </authorList>
    </citation>
    <scope>NUCLEOTIDE SEQUENCE [LARGE SCALE GENOMIC DNA]</scope>
    <source>
        <strain evidence="7 8">VU population</strain>
        <tissue evidence="7">Whole body</tissue>
    </source>
</reference>
<keyword evidence="3" id="KW-0862">Zinc</keyword>
<proteinExistence type="inferred from homology"/>
<dbReference type="Gene3D" id="3.40.50.11350">
    <property type="match status" value="1"/>
</dbReference>
<dbReference type="EMBL" id="LNIX01000001">
    <property type="protein sequence ID" value="OXA62344.1"/>
    <property type="molecule type" value="Genomic_DNA"/>
</dbReference>
<comment type="similarity">
    <text evidence="4">Belongs to the glycosyltransferase 11 family.</text>
</comment>
<feature type="domain" description="C2H2-type" evidence="6">
    <location>
        <begin position="653"/>
        <end position="676"/>
    </location>
</feature>
<dbReference type="OrthoDB" id="3226at2759"/>
<sequence length="1092" mass="122711">MAGSYCCNLCGDMVPTKLAILAHLAHWHGKRKRKQGITAQKEWKKSDGPEVQSKNTSKVKVNREGTICPTRKDSKPKRRGEAKTTEKKNAIPNDETPATLKFSTFGRTTYGTRAKSKMGQGNSSSVQEMSSETINVARKNELPTNDGHDCFVKIRKLTENEVTPVVTKSKILVENVFDKVTNKLPRKHRSFTAPKKTNAKTRTNRFLPENKNALGSDAVNQGDNIYIPIQASNKVSDVNPDSQIDPVTQYTPEIHAVIPHKKNGILNATKTVQNFGEKNLWDELPVFNVEDEIDYNRMNNGEDDDDDRPDSPVYLFPSAKRAKAASSVQKRKMPQLTPEVPLVLIDKSFQPVEVNAGQNGRKKRPTERNSGPLIPSSSNSSFTASRSGPPQKSIARKMPPLTKFTTTESAKTHQARVHTNTLQCPLCPRQCKTGFILHRHFILKHGEQAGSKRKEGELNAADAGKVTRPHGAVGSRGQQWSIAPTPSPRQSTPKAASPGNTNSENIIVSPSIEDELEELLSSQVQVGGDMTNNQKLEENVPPETNNVNSSTTIATTKVITPTSSPSGNDETIANLSSSSFKCDQCGTFLYTAKDLSLHFCLAHVVKNEPLEESPPVPIILTLDVELYHCSACIEEFTFSHELTKHEATHGLGFACLGCGGSFKFKTNLDKHFENAHPELSMGKCTWVKCDHCVVWKSSTPEIKEHVRQSHPWTGQDIVRVKQELNSEESFWPVVDLENLQDSNQPNLYFRIWKYLGLPSLTPPAVLLIPKGGIGNQLFEYACHYALAKKHALPLYIYLPSAVRTQLNLITDKPATQFSPPPPFRELNVSDRSVALDAFRVPLFSWNTIDERYLVPSHTEIRDSDILTGNYSVNGAVLSAKDYCQSEAYFFQYRKEIREIFKFAKFFRRRFLSQRAITWDKIISRKGTIPVGVHIRRGDFIELNATIPISYYSTALDGLVKKLGKLQDISLFIFSDDLNYVTERFIPILKVFSNFDVSIVSDPTSLTSLEEFYLLTRCKHFVIPTSTFAWWAAYLGGEKKDKIVYAAHLREGFIKQIYKPDAQIFYAWQYKNIYYPSGWNVIEPNWAEMDDYQ</sequence>
<evidence type="ECO:0000256" key="2">
    <source>
        <dbReference type="ARBA" id="ARBA00022679"/>
    </source>
</evidence>
<protein>
    <recommendedName>
        <fullName evidence="4">L-Fucosyltransferase</fullName>
        <ecNumber evidence="4">2.4.1.-</ecNumber>
    </recommendedName>
</protein>
<evidence type="ECO:0000256" key="4">
    <source>
        <dbReference type="RuleBase" id="RU363129"/>
    </source>
</evidence>
<evidence type="ECO:0000313" key="8">
    <source>
        <dbReference type="Proteomes" id="UP000198287"/>
    </source>
</evidence>
<feature type="region of interest" description="Disordered" evidence="5">
    <location>
        <begin position="29"/>
        <end position="99"/>
    </location>
</feature>
<evidence type="ECO:0000256" key="3">
    <source>
        <dbReference type="PROSITE-ProRule" id="PRU00042"/>
    </source>
</evidence>
<dbReference type="CDD" id="cd11301">
    <property type="entry name" value="Fut1_Fut2_like"/>
    <property type="match status" value="1"/>
</dbReference>
<feature type="compositionally biased region" description="Basic and acidic residues" evidence="5">
    <location>
        <begin position="79"/>
        <end position="89"/>
    </location>
</feature>
<evidence type="ECO:0000313" key="7">
    <source>
        <dbReference type="EMBL" id="OXA62344.1"/>
    </source>
</evidence>
<dbReference type="Pfam" id="PF01531">
    <property type="entry name" value="Glyco_transf_11"/>
    <property type="match status" value="1"/>
</dbReference>
<feature type="compositionally biased region" description="Polar residues" evidence="5">
    <location>
        <begin position="476"/>
        <end position="505"/>
    </location>
</feature>
<feature type="domain" description="C2H2-type" evidence="6">
    <location>
        <begin position="627"/>
        <end position="649"/>
    </location>
</feature>
<name>A0A226EZ00_FOLCA</name>
<dbReference type="PROSITE" id="PS00028">
    <property type="entry name" value="ZINC_FINGER_C2H2_1"/>
    <property type="match status" value="4"/>
</dbReference>
<evidence type="ECO:0000256" key="1">
    <source>
        <dbReference type="ARBA" id="ARBA00022676"/>
    </source>
</evidence>
<evidence type="ECO:0000259" key="6">
    <source>
        <dbReference type="PROSITE" id="PS50157"/>
    </source>
</evidence>
<dbReference type="GO" id="GO:0032580">
    <property type="term" value="C:Golgi cisterna membrane"/>
    <property type="evidence" value="ECO:0007669"/>
    <property type="project" value="UniProtKB-SubCell"/>
</dbReference>
<keyword evidence="4" id="KW-0333">Golgi apparatus</keyword>
<keyword evidence="3" id="KW-0863">Zinc-finger</keyword>
<comment type="subcellular location">
    <subcellularLocation>
        <location evidence="4">Golgi apparatus</location>
        <location evidence="4">Golgi stack membrane</location>
        <topology evidence="4">Single-pass type II membrane protein</topology>
    </subcellularLocation>
</comment>